<feature type="region of interest" description="Disordered" evidence="1">
    <location>
        <begin position="1"/>
        <end position="72"/>
    </location>
</feature>
<accession>A0A8K0T0T5</accession>
<gene>
    <name evidence="2" type="ORF">B0I35DRAFT_506372</name>
</gene>
<comment type="caution">
    <text evidence="2">The sequence shown here is derived from an EMBL/GenBank/DDBJ whole genome shotgun (WGS) entry which is preliminary data.</text>
</comment>
<sequence length="226" mass="24571">MDPAPASTEPPTSLAGPSRDPTGPSICDGPTDPAQESVPPYRPNFVRTRLPNNPLRESFDATSVTKSKREKKKIRNLANRAWRATSPAAASEEQAFAQASRPQLLRFLLVPVCTSTAHLEINLLVPKGETFARPIVGATQLRLLLCVPTLKRLVLLVLPSATAPPPPQMFSQSNPTIPPCHYCRRVSVLVVPFLVAALPEMRFLALPLLTSQLLCQLVSLAIQVAF</sequence>
<keyword evidence="3" id="KW-1185">Reference proteome</keyword>
<organism evidence="2 3">
    <name type="scientific">Stachybotrys elegans</name>
    <dbReference type="NCBI Taxonomy" id="80388"/>
    <lineage>
        <taxon>Eukaryota</taxon>
        <taxon>Fungi</taxon>
        <taxon>Dikarya</taxon>
        <taxon>Ascomycota</taxon>
        <taxon>Pezizomycotina</taxon>
        <taxon>Sordariomycetes</taxon>
        <taxon>Hypocreomycetidae</taxon>
        <taxon>Hypocreales</taxon>
        <taxon>Stachybotryaceae</taxon>
        <taxon>Stachybotrys</taxon>
    </lineage>
</organism>
<proteinExistence type="predicted"/>
<evidence type="ECO:0000313" key="3">
    <source>
        <dbReference type="Proteomes" id="UP000813444"/>
    </source>
</evidence>
<name>A0A8K0T0T5_9HYPO</name>
<dbReference type="Proteomes" id="UP000813444">
    <property type="component" value="Unassembled WGS sequence"/>
</dbReference>
<protein>
    <submittedName>
        <fullName evidence="2">Uncharacterized protein</fullName>
    </submittedName>
</protein>
<evidence type="ECO:0000313" key="2">
    <source>
        <dbReference type="EMBL" id="KAH7327798.1"/>
    </source>
</evidence>
<reference evidence="2" key="1">
    <citation type="journal article" date="2021" name="Nat. Commun.">
        <title>Genetic determinants of endophytism in the Arabidopsis root mycobiome.</title>
        <authorList>
            <person name="Mesny F."/>
            <person name="Miyauchi S."/>
            <person name="Thiergart T."/>
            <person name="Pickel B."/>
            <person name="Atanasova L."/>
            <person name="Karlsson M."/>
            <person name="Huettel B."/>
            <person name="Barry K.W."/>
            <person name="Haridas S."/>
            <person name="Chen C."/>
            <person name="Bauer D."/>
            <person name="Andreopoulos W."/>
            <person name="Pangilinan J."/>
            <person name="LaButti K."/>
            <person name="Riley R."/>
            <person name="Lipzen A."/>
            <person name="Clum A."/>
            <person name="Drula E."/>
            <person name="Henrissat B."/>
            <person name="Kohler A."/>
            <person name="Grigoriev I.V."/>
            <person name="Martin F.M."/>
            <person name="Hacquard S."/>
        </authorList>
    </citation>
    <scope>NUCLEOTIDE SEQUENCE</scope>
    <source>
        <strain evidence="2">MPI-CAGE-CH-0235</strain>
    </source>
</reference>
<evidence type="ECO:0000256" key="1">
    <source>
        <dbReference type="SAM" id="MobiDB-lite"/>
    </source>
</evidence>
<dbReference type="EMBL" id="JAGPNK010000001">
    <property type="protein sequence ID" value="KAH7327798.1"/>
    <property type="molecule type" value="Genomic_DNA"/>
</dbReference>
<dbReference type="AlphaFoldDB" id="A0A8K0T0T5"/>